<keyword evidence="1" id="KW-0472">Membrane</keyword>
<dbReference type="InterPro" id="IPR008979">
    <property type="entry name" value="Galactose-bd-like_sf"/>
</dbReference>
<accession>A0A6C0HU01</accession>
<dbReference type="AlphaFoldDB" id="A0A6C0HU01"/>
<keyword evidence="1" id="KW-0812">Transmembrane</keyword>
<dbReference type="SUPFAM" id="SSF49785">
    <property type="entry name" value="Galactose-binding domain-like"/>
    <property type="match status" value="1"/>
</dbReference>
<evidence type="ECO:0008006" key="3">
    <source>
        <dbReference type="Google" id="ProtNLM"/>
    </source>
</evidence>
<name>A0A6C0HU01_9ZZZZ</name>
<evidence type="ECO:0000256" key="1">
    <source>
        <dbReference type="SAM" id="Phobius"/>
    </source>
</evidence>
<reference evidence="2" key="1">
    <citation type="journal article" date="2020" name="Nature">
        <title>Giant virus diversity and host interactions through global metagenomics.</title>
        <authorList>
            <person name="Schulz F."/>
            <person name="Roux S."/>
            <person name="Paez-Espino D."/>
            <person name="Jungbluth S."/>
            <person name="Walsh D.A."/>
            <person name="Denef V.J."/>
            <person name="McMahon K.D."/>
            <person name="Konstantinidis K.T."/>
            <person name="Eloe-Fadrosh E.A."/>
            <person name="Kyrpides N.C."/>
            <person name="Woyke T."/>
        </authorList>
    </citation>
    <scope>NUCLEOTIDE SEQUENCE</scope>
    <source>
        <strain evidence="2">GVMAG-M-3300023184-168</strain>
    </source>
</reference>
<dbReference type="Gene3D" id="2.60.120.260">
    <property type="entry name" value="Galactose-binding domain-like"/>
    <property type="match status" value="1"/>
</dbReference>
<dbReference type="EMBL" id="MN740010">
    <property type="protein sequence ID" value="QHT83616.1"/>
    <property type="molecule type" value="Genomic_DNA"/>
</dbReference>
<keyword evidence="1" id="KW-1133">Transmembrane helix</keyword>
<organism evidence="2">
    <name type="scientific">viral metagenome</name>
    <dbReference type="NCBI Taxonomy" id="1070528"/>
    <lineage>
        <taxon>unclassified sequences</taxon>
        <taxon>metagenomes</taxon>
        <taxon>organismal metagenomes</taxon>
    </lineage>
</organism>
<feature type="transmembrane region" description="Helical" evidence="1">
    <location>
        <begin position="313"/>
        <end position="331"/>
    </location>
</feature>
<evidence type="ECO:0000313" key="2">
    <source>
        <dbReference type="EMBL" id="QHT83616.1"/>
    </source>
</evidence>
<sequence length="335" mass="37751">MSTCSSGTSGCPQLTKFLPFSNNTVFTDNSINIVSPINNVVNSVGSYIITSSSYFDNTTQAFNAFNNDNTFWKSNTSENYFYYPNVNVKDQSKYKYTTTPYSVSNNIDTSIKSISNYQGGSYPSQFQQYYFQTLIHSKTTQIKPIDGEWLQIQLPNPIILASYSISTPLDDNLHYFPAKFTVVGSNDGSNWTIVDSSDNTTVSISDVPRITPTNTSITFSIKNNSNKYSYYRLILEAMQNNVSCVRITQWSLIGTIPVESFVGSINNQYSYQNIYPSLNTFSNFAISESMISLEKSKDSINNHYYDDKDYNKIYAGILFSILGGALVYIFLKSKK</sequence>
<proteinExistence type="predicted"/>
<protein>
    <recommendedName>
        <fullName evidence="3">F5/8 type C domain-containing protein</fullName>
    </recommendedName>
</protein>